<feature type="modified residue" description="4-aspartylphosphate" evidence="7">
    <location>
        <position position="55"/>
    </location>
</feature>
<dbReference type="CDD" id="cd00383">
    <property type="entry name" value="trans_reg_C"/>
    <property type="match status" value="1"/>
</dbReference>
<dbReference type="FunFam" id="3.40.50.2300:FF:000001">
    <property type="entry name" value="DNA-binding response regulator PhoB"/>
    <property type="match status" value="1"/>
</dbReference>
<protein>
    <submittedName>
        <fullName evidence="11">Response regulator transcription factor</fullName>
    </submittedName>
</protein>
<evidence type="ECO:0000259" key="9">
    <source>
        <dbReference type="PROSITE" id="PS50110"/>
    </source>
</evidence>
<dbReference type="EMBL" id="VNFK01000004">
    <property type="protein sequence ID" value="TVU64674.1"/>
    <property type="molecule type" value="Genomic_DNA"/>
</dbReference>
<evidence type="ECO:0000259" key="10">
    <source>
        <dbReference type="PROSITE" id="PS51755"/>
    </source>
</evidence>
<dbReference type="SMART" id="SM00862">
    <property type="entry name" value="Trans_reg_C"/>
    <property type="match status" value="1"/>
</dbReference>
<comment type="caution">
    <text evidence="11">The sequence shown here is derived from an EMBL/GenBank/DDBJ whole genome shotgun (WGS) entry which is preliminary data.</text>
</comment>
<accession>A0A558H6B6</accession>
<keyword evidence="4" id="KW-0805">Transcription regulation</keyword>
<dbReference type="InterPro" id="IPR011006">
    <property type="entry name" value="CheY-like_superfamily"/>
</dbReference>
<dbReference type="GO" id="GO:0032993">
    <property type="term" value="C:protein-DNA complex"/>
    <property type="evidence" value="ECO:0007669"/>
    <property type="project" value="TreeGrafter"/>
</dbReference>
<dbReference type="PROSITE" id="PS50110">
    <property type="entry name" value="RESPONSE_REGULATORY"/>
    <property type="match status" value="1"/>
</dbReference>
<dbReference type="GO" id="GO:0000156">
    <property type="term" value="F:phosphorelay response regulator activity"/>
    <property type="evidence" value="ECO:0007669"/>
    <property type="project" value="TreeGrafter"/>
</dbReference>
<evidence type="ECO:0000313" key="12">
    <source>
        <dbReference type="Proteomes" id="UP000316500"/>
    </source>
</evidence>
<feature type="domain" description="OmpR/PhoB-type" evidence="10">
    <location>
        <begin position="128"/>
        <end position="226"/>
    </location>
</feature>
<sequence>MTEPITVLVVDDDPDIRSSLQSLLEAAGYQVESAADGREALERVAATSPDLVVADVLMPVMDGLGLCRMLRAAGNAVPILLLTARSDVADCVAGLDAGADDYLSKPFDPKELLARLRAMARRTTHLPASPSGYNDLELVPEAHAVRQNGRWIDLSSTEYAILCVLAENPEQALSRGQISDAVWGYAMTPASNSLEVYISYLRRKLEAEGEPRIIQTVRGVGYRLAAS</sequence>
<dbReference type="Pfam" id="PF00486">
    <property type="entry name" value="Trans_reg_C"/>
    <property type="match status" value="1"/>
</dbReference>
<dbReference type="Gene3D" id="6.10.250.690">
    <property type="match status" value="1"/>
</dbReference>
<evidence type="ECO:0000256" key="8">
    <source>
        <dbReference type="PROSITE-ProRule" id="PRU01091"/>
    </source>
</evidence>
<dbReference type="InterPro" id="IPR039420">
    <property type="entry name" value="WalR-like"/>
</dbReference>
<evidence type="ECO:0000256" key="1">
    <source>
        <dbReference type="ARBA" id="ARBA00004496"/>
    </source>
</evidence>
<keyword evidence="3" id="KW-0902">Two-component regulatory system</keyword>
<dbReference type="SUPFAM" id="SSF52172">
    <property type="entry name" value="CheY-like"/>
    <property type="match status" value="1"/>
</dbReference>
<proteinExistence type="predicted"/>
<dbReference type="OrthoDB" id="3197131at2"/>
<name>A0A558H6B6_PAENT</name>
<evidence type="ECO:0000256" key="4">
    <source>
        <dbReference type="ARBA" id="ARBA00023015"/>
    </source>
</evidence>
<evidence type="ECO:0000256" key="5">
    <source>
        <dbReference type="ARBA" id="ARBA00023125"/>
    </source>
</evidence>
<dbReference type="GO" id="GO:0005829">
    <property type="term" value="C:cytosol"/>
    <property type="evidence" value="ECO:0007669"/>
    <property type="project" value="TreeGrafter"/>
</dbReference>
<evidence type="ECO:0000256" key="2">
    <source>
        <dbReference type="ARBA" id="ARBA00022553"/>
    </source>
</evidence>
<feature type="domain" description="Response regulatory" evidence="9">
    <location>
        <begin position="6"/>
        <end position="120"/>
    </location>
</feature>
<evidence type="ECO:0000313" key="11">
    <source>
        <dbReference type="EMBL" id="TVU64674.1"/>
    </source>
</evidence>
<dbReference type="Gene3D" id="1.10.10.10">
    <property type="entry name" value="Winged helix-like DNA-binding domain superfamily/Winged helix DNA-binding domain"/>
    <property type="match status" value="1"/>
</dbReference>
<dbReference type="SMART" id="SM00448">
    <property type="entry name" value="REC"/>
    <property type="match status" value="1"/>
</dbReference>
<dbReference type="InterPro" id="IPR001867">
    <property type="entry name" value="OmpR/PhoB-type_DNA-bd"/>
</dbReference>
<dbReference type="PANTHER" id="PTHR48111:SF22">
    <property type="entry name" value="REGULATOR OF RPOS"/>
    <property type="match status" value="1"/>
</dbReference>
<keyword evidence="5 8" id="KW-0238">DNA-binding</keyword>
<dbReference type="InterPro" id="IPR001789">
    <property type="entry name" value="Sig_transdc_resp-reg_receiver"/>
</dbReference>
<evidence type="ECO:0000256" key="7">
    <source>
        <dbReference type="PROSITE-ProRule" id="PRU00169"/>
    </source>
</evidence>
<dbReference type="Gene3D" id="3.40.50.2300">
    <property type="match status" value="1"/>
</dbReference>
<gene>
    <name evidence="11" type="ORF">FQP90_06270</name>
</gene>
<organism evidence="11 12">
    <name type="scientific">Paenarthrobacter nitroguajacolicus</name>
    <name type="common">Arthrobacter nitroguajacolicus</name>
    <dbReference type="NCBI Taxonomy" id="211146"/>
    <lineage>
        <taxon>Bacteria</taxon>
        <taxon>Bacillati</taxon>
        <taxon>Actinomycetota</taxon>
        <taxon>Actinomycetes</taxon>
        <taxon>Micrococcales</taxon>
        <taxon>Micrococcaceae</taxon>
        <taxon>Paenarthrobacter</taxon>
    </lineage>
</organism>
<dbReference type="InterPro" id="IPR036388">
    <property type="entry name" value="WH-like_DNA-bd_sf"/>
</dbReference>
<dbReference type="PANTHER" id="PTHR48111">
    <property type="entry name" value="REGULATOR OF RPOS"/>
    <property type="match status" value="1"/>
</dbReference>
<feature type="DNA-binding region" description="OmpR/PhoB-type" evidence="8">
    <location>
        <begin position="128"/>
        <end position="226"/>
    </location>
</feature>
<keyword evidence="2 7" id="KW-0597">Phosphoprotein</keyword>
<evidence type="ECO:0000256" key="3">
    <source>
        <dbReference type="ARBA" id="ARBA00023012"/>
    </source>
</evidence>
<dbReference type="RefSeq" id="WP_144648832.1">
    <property type="nucleotide sequence ID" value="NZ_VNFK01000004.1"/>
</dbReference>
<dbReference type="GO" id="GO:0000976">
    <property type="term" value="F:transcription cis-regulatory region binding"/>
    <property type="evidence" value="ECO:0007669"/>
    <property type="project" value="TreeGrafter"/>
</dbReference>
<dbReference type="PROSITE" id="PS51755">
    <property type="entry name" value="OMPR_PHOB"/>
    <property type="match status" value="1"/>
</dbReference>
<evidence type="ECO:0000256" key="6">
    <source>
        <dbReference type="ARBA" id="ARBA00023163"/>
    </source>
</evidence>
<comment type="subcellular location">
    <subcellularLocation>
        <location evidence="1">Cytoplasm</location>
    </subcellularLocation>
</comment>
<reference evidence="11 12" key="1">
    <citation type="submission" date="2019-07" db="EMBL/GenBank/DDBJ databases">
        <title>Diversity of Bacteria from Kongsfjorden, Arctic.</title>
        <authorList>
            <person name="Yu Y."/>
        </authorList>
    </citation>
    <scope>NUCLEOTIDE SEQUENCE [LARGE SCALE GENOMIC DNA]</scope>
    <source>
        <strain evidence="11 12">SM1928</strain>
    </source>
</reference>
<dbReference type="Proteomes" id="UP000316500">
    <property type="component" value="Unassembled WGS sequence"/>
</dbReference>
<dbReference type="Pfam" id="PF00072">
    <property type="entry name" value="Response_reg"/>
    <property type="match status" value="1"/>
</dbReference>
<dbReference type="AlphaFoldDB" id="A0A558H6B6"/>
<keyword evidence="6" id="KW-0804">Transcription</keyword>
<dbReference type="CDD" id="cd17627">
    <property type="entry name" value="REC_OmpR_PrrA-like"/>
    <property type="match status" value="1"/>
</dbReference>
<dbReference type="GO" id="GO:0006355">
    <property type="term" value="P:regulation of DNA-templated transcription"/>
    <property type="evidence" value="ECO:0007669"/>
    <property type="project" value="InterPro"/>
</dbReference>